<dbReference type="Gene3D" id="1.20.5.4880">
    <property type="match status" value="1"/>
</dbReference>
<evidence type="ECO:0000313" key="2">
    <source>
        <dbReference type="Proteomes" id="UP001331761"/>
    </source>
</evidence>
<protein>
    <submittedName>
        <fullName evidence="1">Sec2p domain-containing protein</fullName>
    </submittedName>
</protein>
<name>A0AAN8FP29_TRICO</name>
<comment type="caution">
    <text evidence="1">The sequence shown here is derived from an EMBL/GenBank/DDBJ whole genome shotgun (WGS) entry which is preliminary data.</text>
</comment>
<dbReference type="Proteomes" id="UP001331761">
    <property type="component" value="Unassembled WGS sequence"/>
</dbReference>
<dbReference type="EMBL" id="WIXE01003552">
    <property type="protein sequence ID" value="KAK5983841.1"/>
    <property type="molecule type" value="Genomic_DNA"/>
</dbReference>
<sequence length="99" mass="11824">AFYFFIYRTEVSPCSPRGEEILRMRQELEAARRSIAEKDEKMCRLTRIQDTEAYRMVNYAEERRERSEKLLNESRLQVCNFLASFHILDPSHSELSSDE</sequence>
<accession>A0AAN8FP29</accession>
<feature type="non-terminal residue" evidence="1">
    <location>
        <position position="1"/>
    </location>
</feature>
<reference evidence="1 2" key="1">
    <citation type="submission" date="2019-10" db="EMBL/GenBank/DDBJ databases">
        <title>Assembly and Annotation for the nematode Trichostrongylus colubriformis.</title>
        <authorList>
            <person name="Martin J."/>
        </authorList>
    </citation>
    <scope>NUCLEOTIDE SEQUENCE [LARGE SCALE GENOMIC DNA]</scope>
    <source>
        <strain evidence="1">G859</strain>
        <tissue evidence="1">Whole worm</tissue>
    </source>
</reference>
<organism evidence="1 2">
    <name type="scientific">Trichostrongylus colubriformis</name>
    <name type="common">Black scour worm</name>
    <dbReference type="NCBI Taxonomy" id="6319"/>
    <lineage>
        <taxon>Eukaryota</taxon>
        <taxon>Metazoa</taxon>
        <taxon>Ecdysozoa</taxon>
        <taxon>Nematoda</taxon>
        <taxon>Chromadorea</taxon>
        <taxon>Rhabditida</taxon>
        <taxon>Rhabditina</taxon>
        <taxon>Rhabditomorpha</taxon>
        <taxon>Strongyloidea</taxon>
        <taxon>Trichostrongylidae</taxon>
        <taxon>Trichostrongylus</taxon>
    </lineage>
</organism>
<keyword evidence="2" id="KW-1185">Reference proteome</keyword>
<proteinExistence type="predicted"/>
<dbReference type="AlphaFoldDB" id="A0AAN8FP29"/>
<gene>
    <name evidence="1" type="ORF">GCK32_019818</name>
</gene>
<evidence type="ECO:0000313" key="1">
    <source>
        <dbReference type="EMBL" id="KAK5983841.1"/>
    </source>
</evidence>